<accession>A0A5A9N7X4</accession>
<dbReference type="EMBL" id="SOYY01000021">
    <property type="protein sequence ID" value="KAA0705830.1"/>
    <property type="molecule type" value="Genomic_DNA"/>
</dbReference>
<gene>
    <name evidence="1" type="ORF">E1301_Tti004592</name>
</gene>
<reference evidence="1 2" key="1">
    <citation type="journal article" date="2019" name="Mol. Ecol. Resour.">
        <title>Chromosome-level genome assembly of Triplophysa tibetana, a fish adapted to the harsh high-altitude environment of the Tibetan Plateau.</title>
        <authorList>
            <person name="Yang X."/>
            <person name="Liu H."/>
            <person name="Ma Z."/>
            <person name="Zou Y."/>
            <person name="Zou M."/>
            <person name="Mao Y."/>
            <person name="Li X."/>
            <person name="Wang H."/>
            <person name="Chen T."/>
            <person name="Wang W."/>
            <person name="Yang R."/>
        </authorList>
    </citation>
    <scope>NUCLEOTIDE SEQUENCE [LARGE SCALE GENOMIC DNA]</scope>
    <source>
        <strain evidence="1">TTIB1903HZAU</strain>
        <tissue evidence="1">Muscle</tissue>
    </source>
</reference>
<proteinExistence type="predicted"/>
<protein>
    <submittedName>
        <fullName evidence="1">Uncharacterized protein</fullName>
    </submittedName>
</protein>
<keyword evidence="2" id="KW-1185">Reference proteome</keyword>
<dbReference type="Proteomes" id="UP000324632">
    <property type="component" value="Chromosome 21"/>
</dbReference>
<evidence type="ECO:0000313" key="2">
    <source>
        <dbReference type="Proteomes" id="UP000324632"/>
    </source>
</evidence>
<evidence type="ECO:0000313" key="1">
    <source>
        <dbReference type="EMBL" id="KAA0705830.1"/>
    </source>
</evidence>
<sequence length="194" mass="21797">MCVRCTIGTRKVALATGCQVKRNGRGHSAETLTLKTAGDPLGRGQTPLTVAQSRALTAGNSDSVMRAPEACFRKGQVACPWGPRQLSDTITYKVQKHIYKDTLIHRGKVKQRGTEVELQREMTGVVSLDRSVCYGEESHQDRLECRDTGIETVQHNKISLLSFTPLESFRRQLSRCHENRMIEEVLNDQERVMI</sequence>
<organism evidence="1 2">
    <name type="scientific">Triplophysa tibetana</name>
    <dbReference type="NCBI Taxonomy" id="1572043"/>
    <lineage>
        <taxon>Eukaryota</taxon>
        <taxon>Metazoa</taxon>
        <taxon>Chordata</taxon>
        <taxon>Craniata</taxon>
        <taxon>Vertebrata</taxon>
        <taxon>Euteleostomi</taxon>
        <taxon>Actinopterygii</taxon>
        <taxon>Neopterygii</taxon>
        <taxon>Teleostei</taxon>
        <taxon>Ostariophysi</taxon>
        <taxon>Cypriniformes</taxon>
        <taxon>Nemacheilidae</taxon>
        <taxon>Triplophysa</taxon>
    </lineage>
</organism>
<name>A0A5A9N7X4_9TELE</name>
<comment type="caution">
    <text evidence="1">The sequence shown here is derived from an EMBL/GenBank/DDBJ whole genome shotgun (WGS) entry which is preliminary data.</text>
</comment>
<dbReference type="AlphaFoldDB" id="A0A5A9N7X4"/>